<protein>
    <submittedName>
        <fullName evidence="6">Nuclear regulatory subunit of Glc7p type 1 protein serine-threonine phosphatase</fullName>
    </submittedName>
</protein>
<dbReference type="SMART" id="SM00054">
    <property type="entry name" value="EFh"/>
    <property type="match status" value="1"/>
</dbReference>
<feature type="compositionally biased region" description="Acidic residues" evidence="3">
    <location>
        <begin position="1521"/>
        <end position="1533"/>
    </location>
</feature>
<dbReference type="InterPro" id="IPR011992">
    <property type="entry name" value="EF-hand-dom_pair"/>
</dbReference>
<dbReference type="InterPro" id="IPR036020">
    <property type="entry name" value="WW_dom_sf"/>
</dbReference>
<feature type="region of interest" description="Disordered" evidence="3">
    <location>
        <begin position="815"/>
        <end position="918"/>
    </location>
</feature>
<dbReference type="Gene3D" id="3.80.10.10">
    <property type="entry name" value="Ribonuclease Inhibitor"/>
    <property type="match status" value="2"/>
</dbReference>
<dbReference type="InterPro" id="IPR002048">
    <property type="entry name" value="EF_hand_dom"/>
</dbReference>
<feature type="region of interest" description="Disordered" evidence="3">
    <location>
        <begin position="972"/>
        <end position="1057"/>
    </location>
</feature>
<dbReference type="EMBL" id="NCKW01004912">
    <property type="protein sequence ID" value="POM74211.1"/>
    <property type="molecule type" value="Genomic_DNA"/>
</dbReference>
<feature type="compositionally biased region" description="Polar residues" evidence="3">
    <location>
        <begin position="1046"/>
        <end position="1057"/>
    </location>
</feature>
<dbReference type="PANTHER" id="PTHR15454:SF56">
    <property type="entry name" value="PROTEIN PHOSPHATASE 1 REGULATORY SUBUNIT 7-RELATED"/>
    <property type="match status" value="1"/>
</dbReference>
<sequence length="1533" mass="171079">MLGGIFYKRKKNQELRSPTLQDIKKFRDVYAKYAELRQVETPPCFEKSIYKAIAGQKEIHTLEFRQEDITDPQIIALAEALLEIPIVALLDLRDNRITDDGAKALLEVLRQQIIAAKTPPTIDPRTKQPLYPPLPEYSRYVTNVNLKGNEVSTPVLQELSQYMDVLRREDKRLEIRAALKQIDRNSDGGIDEEEFKGVLKLLTTSTPTKKEIRAFMQQHTLSTDSTQNAVNLENVILAKCAVSPSRHSACPPWESLVQERHAILGAPRMMTSTKFTTPGSPDPSPSKTHSSRPSLSSSDNGMTPGSNPFSEVSPLPSPLSQTAPVAPIEVMSSTAKPPPVPVVNTTAGHLQQSQSIPQVYESKSAAFSSDQPRKSPQIPILALASVTQNTITPRPHSSRSSTDDNRNRAKLPVNLSPRSSRSTVDDEGRRNPNLTGPSSVISAPASPHDSDFSENMNVVSSAFGGSISQRVLEDHDHNNGMDRRMQKAATINPASQSLDSPRWPSEHFSVEDGEEAGKLSAAREEKDKSSTGDVDDGACSAVSHRPPKSTTTRSSSNEFNGEVEECVESLVFDVTKDGKERVVAKLLHHEFRSGLTVKDFPVELSFRNLLALLVPENGLIDLALFAECRFPFVTVLDLSRNKLAKLPEEGLTVFPRLEVLNLADNRIKAITGLIKTSKLRALSLSHNFIRSVRNIEHLEHLEILQLSHNQIATVHALRLLSLNKMLTHLNLDGNPVVETDERQKRKNIVHVRNLLPALQSLGSIPCAGMYLKDKKKANVNVNLGKCLLESEVMPEYKKLWVANACDILHILQDATSSSQSQNDDDEWDTRDEDGEDRPKKPLTREQQRQKDELRSRAIGFRSRGKAIPSPPKVKTSVFSFGPPQPPAKKKKKKPTLADPSVVREQQRRASELSAPKYTPVDQTLMQQQHKRKSRVDFHSAMTVGERLQLAQDLTQRRPTATIGLSARSRSILAKADSRKRASAMTITEENSGPDENPKDVSRSPSPERPSPIKDAVVFRIDPADTPRSPKGVLSFRVDPYPAGLGEQTSTPKSNSSKEAGFLHDLAVSDFLNHAEEEFSTALTAMNVLLSMSEKEQCDRNKLAGYRASLEALDILNENESHELYEKTQGDPEHELQTQCTEWFTKLGVVKKCMRQLLEKLELHAPGSGVIRAYCRHIRSNELRGIITTMLEAQEDALCQINAAENMDVDVKKEHGSTERDESLDEVVEAVEIDEGEGHDQTSLEKTGEEAPDKIQGTTTQNEDYDWLATSTELDAQTTDADPFEQEIIDVPENTVSDDEADNEVIQEQTEAGHDYDWSNLETTEPTIEEGIEGSEEVYDNETYDTENINEAGEAEENGNYNEETEVTTEENELTEAQYELGEGVDADDEEAETFGDWEKGFDPNSNHYFWFNHSTGESSWTPPEGWPHEVDEPFSAEVEADVGEDQQEQKYTDETAEAQEYEDTSGEEQQYEEPTTDDQWYDETAAEDQEYATEDQNYEAVEGEQQVEETGEESPRRSEVSDFEFDDSDLPGF</sequence>
<dbReference type="Pfam" id="PF13516">
    <property type="entry name" value="LRR_6"/>
    <property type="match status" value="1"/>
</dbReference>
<evidence type="ECO:0000256" key="2">
    <source>
        <dbReference type="ARBA" id="ARBA00022737"/>
    </source>
</evidence>
<dbReference type="GO" id="GO:0005737">
    <property type="term" value="C:cytoplasm"/>
    <property type="evidence" value="ECO:0007669"/>
    <property type="project" value="TreeGrafter"/>
</dbReference>
<dbReference type="SMART" id="SM00365">
    <property type="entry name" value="LRR_SD22"/>
    <property type="match status" value="3"/>
</dbReference>
<dbReference type="GO" id="GO:0005509">
    <property type="term" value="F:calcium ion binding"/>
    <property type="evidence" value="ECO:0007669"/>
    <property type="project" value="InterPro"/>
</dbReference>
<evidence type="ECO:0000259" key="5">
    <source>
        <dbReference type="PROSITE" id="PS50222"/>
    </source>
</evidence>
<dbReference type="PROSITE" id="PS50222">
    <property type="entry name" value="EF_HAND_2"/>
    <property type="match status" value="1"/>
</dbReference>
<feature type="compositionally biased region" description="Polar residues" evidence="3">
    <location>
        <begin position="432"/>
        <end position="441"/>
    </location>
</feature>
<dbReference type="Proteomes" id="UP000237271">
    <property type="component" value="Unassembled WGS sequence"/>
</dbReference>
<dbReference type="Gene3D" id="2.20.70.10">
    <property type="match status" value="1"/>
</dbReference>
<feature type="domain" description="WW" evidence="4">
    <location>
        <begin position="1397"/>
        <end position="1425"/>
    </location>
</feature>
<feature type="region of interest" description="Disordered" evidence="3">
    <location>
        <begin position="1384"/>
        <end position="1533"/>
    </location>
</feature>
<dbReference type="PROSITE" id="PS50020">
    <property type="entry name" value="WW_DOMAIN_2"/>
    <property type="match status" value="1"/>
</dbReference>
<feature type="domain" description="EF-hand" evidence="5">
    <location>
        <begin position="170"/>
        <end position="205"/>
    </location>
</feature>
<reference evidence="6 7" key="1">
    <citation type="journal article" date="2017" name="Genome Biol. Evol.">
        <title>Phytophthora megakarya and P. palmivora, closely related causal agents of cacao black pod rot, underwent increases in genome sizes and gene numbers by different mechanisms.</title>
        <authorList>
            <person name="Ali S.S."/>
            <person name="Shao J."/>
            <person name="Lary D.J."/>
            <person name="Kronmiller B."/>
            <person name="Shen D."/>
            <person name="Strem M.D."/>
            <person name="Amoako-Attah I."/>
            <person name="Akrofi A.Y."/>
            <person name="Begoude B.A."/>
            <person name="Ten Hoopen G.M."/>
            <person name="Coulibaly K."/>
            <person name="Kebe B.I."/>
            <person name="Melnick R.L."/>
            <person name="Guiltinan M.J."/>
            <person name="Tyler B.M."/>
            <person name="Meinhardt L.W."/>
            <person name="Bailey B.A."/>
        </authorList>
    </citation>
    <scope>NUCLEOTIDE SEQUENCE [LARGE SCALE GENOMIC DNA]</scope>
    <source>
        <strain evidence="7">sbr112.9</strain>
        <tissue evidence="6">Mycelia</tissue>
    </source>
</reference>
<dbReference type="SMART" id="SM00456">
    <property type="entry name" value="WW"/>
    <property type="match status" value="1"/>
</dbReference>
<dbReference type="SMART" id="SM00368">
    <property type="entry name" value="LRR_RI"/>
    <property type="match status" value="4"/>
</dbReference>
<evidence type="ECO:0000259" key="4">
    <source>
        <dbReference type="PROSITE" id="PS50020"/>
    </source>
</evidence>
<gene>
    <name evidence="6" type="ORF">PHPALM_8869</name>
</gene>
<feature type="compositionally biased region" description="Polar residues" evidence="3">
    <location>
        <begin position="1403"/>
        <end position="1421"/>
    </location>
</feature>
<dbReference type="InterPro" id="IPR001202">
    <property type="entry name" value="WW_dom"/>
</dbReference>
<feature type="region of interest" description="Disordered" evidence="3">
    <location>
        <begin position="385"/>
        <end position="456"/>
    </location>
</feature>
<dbReference type="InterPro" id="IPR032675">
    <property type="entry name" value="LRR_dom_sf"/>
</dbReference>
<dbReference type="Pfam" id="PF13855">
    <property type="entry name" value="LRR_8"/>
    <property type="match status" value="1"/>
</dbReference>
<dbReference type="SMART" id="SM00369">
    <property type="entry name" value="LRR_TYP"/>
    <property type="match status" value="3"/>
</dbReference>
<feature type="region of interest" description="Disordered" evidence="3">
    <location>
        <begin position="1232"/>
        <end position="1264"/>
    </location>
</feature>
<feature type="region of interest" description="Disordered" evidence="3">
    <location>
        <begin position="491"/>
        <end position="559"/>
    </location>
</feature>
<feature type="compositionally biased region" description="Acidic residues" evidence="3">
    <location>
        <begin position="1384"/>
        <end position="1395"/>
    </location>
</feature>
<dbReference type="CDD" id="cd00201">
    <property type="entry name" value="WW"/>
    <property type="match status" value="1"/>
</dbReference>
<organism evidence="6 7">
    <name type="scientific">Phytophthora palmivora</name>
    <dbReference type="NCBI Taxonomy" id="4796"/>
    <lineage>
        <taxon>Eukaryota</taxon>
        <taxon>Sar</taxon>
        <taxon>Stramenopiles</taxon>
        <taxon>Oomycota</taxon>
        <taxon>Peronosporomycetes</taxon>
        <taxon>Peronosporales</taxon>
        <taxon>Peronosporaceae</taxon>
        <taxon>Phytophthora</taxon>
    </lineage>
</organism>
<feature type="compositionally biased region" description="Basic and acidic residues" evidence="3">
    <location>
        <begin position="836"/>
        <end position="855"/>
    </location>
</feature>
<name>A0A2P4Y8S0_9STRA</name>
<comment type="caution">
    <text evidence="6">The sequence shown here is derived from an EMBL/GenBank/DDBJ whole genome shotgun (WGS) entry which is preliminary data.</text>
</comment>
<feature type="compositionally biased region" description="Basic and acidic residues" evidence="3">
    <location>
        <begin position="504"/>
        <end position="530"/>
    </location>
</feature>
<proteinExistence type="predicted"/>
<dbReference type="Gene3D" id="1.10.238.10">
    <property type="entry name" value="EF-hand"/>
    <property type="match status" value="1"/>
</dbReference>
<keyword evidence="7" id="KW-1185">Reference proteome</keyword>
<feature type="compositionally biased region" description="Polar residues" evidence="3">
    <location>
        <begin position="271"/>
        <end position="310"/>
    </location>
</feature>
<feature type="compositionally biased region" description="Acidic residues" evidence="3">
    <location>
        <begin position="1454"/>
        <end position="1512"/>
    </location>
</feature>
<dbReference type="Pfam" id="PF00397">
    <property type="entry name" value="WW"/>
    <property type="match status" value="1"/>
</dbReference>
<accession>A0A2P4Y8S0</accession>
<evidence type="ECO:0000256" key="1">
    <source>
        <dbReference type="ARBA" id="ARBA00022614"/>
    </source>
</evidence>
<dbReference type="PANTHER" id="PTHR15454">
    <property type="entry name" value="NISCHARIN RELATED"/>
    <property type="match status" value="1"/>
</dbReference>
<dbReference type="PROSITE" id="PS51450">
    <property type="entry name" value="LRR"/>
    <property type="match status" value="3"/>
</dbReference>
<dbReference type="SUPFAM" id="SSF51045">
    <property type="entry name" value="WW domain"/>
    <property type="match status" value="1"/>
</dbReference>
<dbReference type="OrthoDB" id="2444812at2759"/>
<dbReference type="PROSITE" id="PS01159">
    <property type="entry name" value="WW_DOMAIN_1"/>
    <property type="match status" value="1"/>
</dbReference>
<dbReference type="SUPFAM" id="SSF52075">
    <property type="entry name" value="Outer arm dynein light chain 1"/>
    <property type="match status" value="1"/>
</dbReference>
<keyword evidence="1" id="KW-0433">Leucine-rich repeat</keyword>
<feature type="compositionally biased region" description="Basic and acidic residues" evidence="3">
    <location>
        <begin position="1235"/>
        <end position="1252"/>
    </location>
</feature>
<keyword evidence="2" id="KW-0677">Repeat</keyword>
<feature type="compositionally biased region" description="Acidic residues" evidence="3">
    <location>
        <begin position="1432"/>
        <end position="1446"/>
    </location>
</feature>
<feature type="region of interest" description="Disordered" evidence="3">
    <location>
        <begin position="271"/>
        <end position="321"/>
    </location>
</feature>
<evidence type="ECO:0000313" key="6">
    <source>
        <dbReference type="EMBL" id="POM74211.1"/>
    </source>
</evidence>
<feature type="compositionally biased region" description="Acidic residues" evidence="3">
    <location>
        <begin position="822"/>
        <end position="835"/>
    </location>
</feature>
<dbReference type="SUPFAM" id="SSF52047">
    <property type="entry name" value="RNI-like"/>
    <property type="match status" value="1"/>
</dbReference>
<evidence type="ECO:0000313" key="7">
    <source>
        <dbReference type="Proteomes" id="UP000237271"/>
    </source>
</evidence>
<dbReference type="SUPFAM" id="SSF47473">
    <property type="entry name" value="EF-hand"/>
    <property type="match status" value="1"/>
</dbReference>
<dbReference type="InterPro" id="IPR003591">
    <property type="entry name" value="Leu-rich_rpt_typical-subtyp"/>
</dbReference>
<evidence type="ECO:0000256" key="3">
    <source>
        <dbReference type="SAM" id="MobiDB-lite"/>
    </source>
</evidence>
<dbReference type="InterPro" id="IPR001611">
    <property type="entry name" value="Leu-rich_rpt"/>
</dbReference>